<name>A0A061QPE9_9CHLO</name>
<dbReference type="Gene3D" id="3.40.50.300">
    <property type="entry name" value="P-loop containing nucleotide triphosphate hydrolases"/>
    <property type="match status" value="1"/>
</dbReference>
<dbReference type="InterPro" id="IPR027417">
    <property type="entry name" value="P-loop_NTPase"/>
</dbReference>
<keyword evidence="1" id="KW-0547">Nucleotide-binding</keyword>
<dbReference type="PANTHER" id="PTHR45626:SF16">
    <property type="entry name" value="ATP-DEPENDENT HELICASE ULS1"/>
    <property type="match status" value="1"/>
</dbReference>
<dbReference type="CDD" id="cd18793">
    <property type="entry name" value="SF2_C_SNF"/>
    <property type="match status" value="1"/>
</dbReference>
<feature type="compositionally biased region" description="Low complexity" evidence="4">
    <location>
        <begin position="113"/>
        <end position="123"/>
    </location>
</feature>
<dbReference type="InterPro" id="IPR049730">
    <property type="entry name" value="SNF2/RAD54-like_C"/>
</dbReference>
<dbReference type="InterPro" id="IPR050628">
    <property type="entry name" value="SNF2_RAD54_helicase_TF"/>
</dbReference>
<dbReference type="InterPro" id="IPR001650">
    <property type="entry name" value="Helicase_C-like"/>
</dbReference>
<feature type="region of interest" description="Disordered" evidence="4">
    <location>
        <begin position="113"/>
        <end position="137"/>
    </location>
</feature>
<dbReference type="GO" id="GO:0016787">
    <property type="term" value="F:hydrolase activity"/>
    <property type="evidence" value="ECO:0007669"/>
    <property type="project" value="UniProtKB-KW"/>
</dbReference>
<dbReference type="SMART" id="SM00490">
    <property type="entry name" value="HELICc"/>
    <property type="match status" value="1"/>
</dbReference>
<feature type="domain" description="Helicase C-terminal" evidence="5">
    <location>
        <begin position="152"/>
        <end position="224"/>
    </location>
</feature>
<evidence type="ECO:0000313" key="6">
    <source>
        <dbReference type="EMBL" id="JAC60304.1"/>
    </source>
</evidence>
<organism evidence="6">
    <name type="scientific">Tetraselmis sp. GSL018</name>
    <dbReference type="NCBI Taxonomy" id="582737"/>
    <lineage>
        <taxon>Eukaryota</taxon>
        <taxon>Viridiplantae</taxon>
        <taxon>Chlorophyta</taxon>
        <taxon>core chlorophytes</taxon>
        <taxon>Chlorodendrophyceae</taxon>
        <taxon>Chlorodendrales</taxon>
        <taxon>Chlorodendraceae</taxon>
        <taxon>Tetraselmis</taxon>
    </lineage>
</organism>
<feature type="compositionally biased region" description="Low complexity" evidence="4">
    <location>
        <begin position="43"/>
        <end position="52"/>
    </location>
</feature>
<dbReference type="SUPFAM" id="SSF52540">
    <property type="entry name" value="P-loop containing nucleoside triphosphate hydrolases"/>
    <property type="match status" value="1"/>
</dbReference>
<dbReference type="GO" id="GO:0004386">
    <property type="term" value="F:helicase activity"/>
    <property type="evidence" value="ECO:0007669"/>
    <property type="project" value="UniProtKB-KW"/>
</dbReference>
<dbReference type="GO" id="GO:0005524">
    <property type="term" value="F:ATP binding"/>
    <property type="evidence" value="ECO:0007669"/>
    <property type="project" value="UniProtKB-KW"/>
</dbReference>
<keyword evidence="6" id="KW-0347">Helicase</keyword>
<evidence type="ECO:0000259" key="5">
    <source>
        <dbReference type="SMART" id="SM00490"/>
    </source>
</evidence>
<protein>
    <submittedName>
        <fullName evidence="6">Atp-dependent helicase-like</fullName>
    </submittedName>
</protein>
<dbReference type="EMBL" id="GBEZ01026951">
    <property type="protein sequence ID" value="JAC60304.1"/>
    <property type="molecule type" value="Transcribed_RNA"/>
</dbReference>
<keyword evidence="2" id="KW-0378">Hydrolase</keyword>
<reference evidence="6" key="1">
    <citation type="submission" date="2014-05" db="EMBL/GenBank/DDBJ databases">
        <title>The transcriptome of the halophilic microalga Tetraselmis sp. GSL018 isolated from the Great Salt Lake, Utah.</title>
        <authorList>
            <person name="Jinkerson R.E."/>
            <person name="D'Adamo S."/>
            <person name="Posewitz M.C."/>
        </authorList>
    </citation>
    <scope>NUCLEOTIDE SEQUENCE</scope>
    <source>
        <strain evidence="6">GSL018</strain>
    </source>
</reference>
<evidence type="ECO:0000256" key="1">
    <source>
        <dbReference type="ARBA" id="ARBA00022741"/>
    </source>
</evidence>
<feature type="region of interest" description="Disordered" evidence="4">
    <location>
        <begin position="30"/>
        <end position="61"/>
    </location>
</feature>
<evidence type="ECO:0000256" key="3">
    <source>
        <dbReference type="ARBA" id="ARBA00022840"/>
    </source>
</evidence>
<dbReference type="AlphaFoldDB" id="A0A061QPE9"/>
<dbReference type="Pfam" id="PF00271">
    <property type="entry name" value="Helicase_C"/>
    <property type="match status" value="1"/>
</dbReference>
<dbReference type="GO" id="GO:0005634">
    <property type="term" value="C:nucleus"/>
    <property type="evidence" value="ECO:0007669"/>
    <property type="project" value="TreeGrafter"/>
</dbReference>
<evidence type="ECO:0000256" key="2">
    <source>
        <dbReference type="ARBA" id="ARBA00022801"/>
    </source>
</evidence>
<gene>
    <name evidence="6" type="ORF">TSPGSL018_29287</name>
</gene>
<feature type="region of interest" description="Disordered" evidence="4">
    <location>
        <begin position="78"/>
        <end position="100"/>
    </location>
</feature>
<keyword evidence="3" id="KW-0067">ATP-binding</keyword>
<dbReference type="GO" id="GO:0008094">
    <property type="term" value="F:ATP-dependent activity, acting on DNA"/>
    <property type="evidence" value="ECO:0007669"/>
    <property type="project" value="TreeGrafter"/>
</dbReference>
<proteinExistence type="predicted"/>
<dbReference type="GO" id="GO:0006281">
    <property type="term" value="P:DNA repair"/>
    <property type="evidence" value="ECO:0007669"/>
    <property type="project" value="TreeGrafter"/>
</dbReference>
<accession>A0A061QPE9</accession>
<evidence type="ECO:0000256" key="4">
    <source>
        <dbReference type="SAM" id="MobiDB-lite"/>
    </source>
</evidence>
<sequence length="287" mass="31490">MQTSWWESSPFCPACMAPIAGEDSMHSLEALELAERGGGSSGDSGTSGLPSGAQQDLPERSAKVDKLMELLYEIRRSRQTAEAEHAPAPAARNPLAHRSKRDRMAAAFGRMSRTAAASRAKPTAPRPRPACNPNDEPPDKVLVFSQWTSMLDLLEAPLRDAGINFRRLDGTMSVAQREAAVEDFKADPQVMVINLVAANHVVLLDLWWNPTTEQQAIDRAHRIGQSREVHVTRITVEGTVEDRILALQEEKSRMVAAAFGDDARGGDSHAASRLTQQDLEYLFLGNR</sequence>
<dbReference type="PANTHER" id="PTHR45626">
    <property type="entry name" value="TRANSCRIPTION TERMINATION FACTOR 2-RELATED"/>
    <property type="match status" value="1"/>
</dbReference>